<name>A0A1Y3PDY6_9BACI</name>
<accession>A0A1Y3PDY6</accession>
<dbReference type="SUPFAM" id="SSF56601">
    <property type="entry name" value="beta-lactamase/transpeptidase-like"/>
    <property type="match status" value="1"/>
</dbReference>
<gene>
    <name evidence="6" type="primary">glsA</name>
    <name evidence="7" type="ORF">BAA01_10430</name>
</gene>
<dbReference type="GO" id="GO:0006543">
    <property type="term" value="P:L-glutamine catabolic process"/>
    <property type="evidence" value="ECO:0007669"/>
    <property type="project" value="TreeGrafter"/>
</dbReference>
<feature type="binding site" evidence="6">
    <location>
        <position position="124"/>
    </location>
    <ligand>
        <name>substrate</name>
    </ligand>
</feature>
<evidence type="ECO:0000256" key="2">
    <source>
        <dbReference type="ARBA" id="ARBA00011881"/>
    </source>
</evidence>
<dbReference type="NCBIfam" id="TIGR03814">
    <property type="entry name" value="Gln_ase"/>
    <property type="match status" value="1"/>
</dbReference>
<dbReference type="EC" id="3.5.1.2" evidence="3 6"/>
<keyword evidence="6" id="KW-0007">Acetylation</keyword>
<evidence type="ECO:0000313" key="7">
    <source>
        <dbReference type="EMBL" id="OUM85523.1"/>
    </source>
</evidence>
<comment type="similarity">
    <text evidence="1 6">Belongs to the glutaminase family.</text>
</comment>
<feature type="binding site" evidence="6">
    <location>
        <position position="200"/>
    </location>
    <ligand>
        <name>substrate</name>
    </ligand>
</feature>
<comment type="catalytic activity">
    <reaction evidence="5 6">
        <text>L-glutamine + H2O = L-glutamate + NH4(+)</text>
        <dbReference type="Rhea" id="RHEA:15889"/>
        <dbReference type="ChEBI" id="CHEBI:15377"/>
        <dbReference type="ChEBI" id="CHEBI:28938"/>
        <dbReference type="ChEBI" id="CHEBI:29985"/>
        <dbReference type="ChEBI" id="CHEBI:58359"/>
        <dbReference type="EC" id="3.5.1.2"/>
    </reaction>
</comment>
<evidence type="ECO:0000256" key="1">
    <source>
        <dbReference type="ARBA" id="ARBA00011076"/>
    </source>
</evidence>
<feature type="binding site" evidence="6">
    <location>
        <position position="176"/>
    </location>
    <ligand>
        <name>substrate</name>
    </ligand>
</feature>
<feature type="binding site" evidence="6">
    <location>
        <position position="252"/>
    </location>
    <ligand>
        <name>substrate</name>
    </ligand>
</feature>
<evidence type="ECO:0000313" key="8">
    <source>
        <dbReference type="Proteomes" id="UP000196475"/>
    </source>
</evidence>
<feature type="binding site" evidence="6">
    <location>
        <position position="169"/>
    </location>
    <ligand>
        <name>substrate</name>
    </ligand>
</feature>
<comment type="subunit">
    <text evidence="2 6">Homotetramer.</text>
</comment>
<organism evidence="7 8">
    <name type="scientific">Bacillus thermozeamaize</name>
    <dbReference type="NCBI Taxonomy" id="230954"/>
    <lineage>
        <taxon>Bacteria</taxon>
        <taxon>Bacillati</taxon>
        <taxon>Bacillota</taxon>
        <taxon>Bacilli</taxon>
        <taxon>Bacillales</taxon>
        <taxon>Bacillaceae</taxon>
        <taxon>Bacillus</taxon>
    </lineage>
</organism>
<dbReference type="FunFam" id="3.40.710.10:FF:000005">
    <property type="entry name" value="Glutaminase"/>
    <property type="match status" value="1"/>
</dbReference>
<dbReference type="Gene3D" id="3.40.710.10">
    <property type="entry name" value="DD-peptidase/beta-lactamase superfamily"/>
    <property type="match status" value="1"/>
</dbReference>
<sequence>MEQLRQEMVKLLDEAKTHSKKGKVVDYIPELKRMDPHLLGITVVSTGGKEITAGDVQVRFTLQSISKVFALTLAIMDRGMDEVFRHVGMEPSAEPFDSLPPSLFLPLDRPEFRELAKPANPMINSGAIVVSSLIKGRTAQEKLERLLRLVRVISGNPTIRVNEHVYASEKKASERNWAIAYLLREQGFLKENVEEVLDLYFMQCAIEASCRDLAYMATCLANGGTVWGLSKPVIPREIVRVLTALMVTCGMYNASGEFAARVGIPAKSGVSGAIMAFVPGKYGVGIIGPAIDKKGNSVAGTHLLASCVNRWGWSLF</sequence>
<dbReference type="GO" id="GO:0006537">
    <property type="term" value="P:glutamate biosynthetic process"/>
    <property type="evidence" value="ECO:0007669"/>
    <property type="project" value="TreeGrafter"/>
</dbReference>
<evidence type="ECO:0000256" key="3">
    <source>
        <dbReference type="ARBA" id="ARBA00012918"/>
    </source>
</evidence>
<dbReference type="PANTHER" id="PTHR12544:SF29">
    <property type="entry name" value="GLUTAMINASE"/>
    <property type="match status" value="1"/>
</dbReference>
<feature type="binding site" evidence="6">
    <location>
        <position position="64"/>
    </location>
    <ligand>
        <name>substrate</name>
    </ligand>
</feature>
<dbReference type="HAMAP" id="MF_00313">
    <property type="entry name" value="Glutaminase"/>
    <property type="match status" value="1"/>
</dbReference>
<evidence type="ECO:0000256" key="4">
    <source>
        <dbReference type="ARBA" id="ARBA00022801"/>
    </source>
</evidence>
<comment type="caution">
    <text evidence="7">The sequence shown here is derived from an EMBL/GenBank/DDBJ whole genome shotgun (WGS) entry which is preliminary data.</text>
</comment>
<protein>
    <recommendedName>
        <fullName evidence="3 6">Glutaminase</fullName>
        <ecNumber evidence="3 6">3.5.1.2</ecNumber>
    </recommendedName>
</protein>
<dbReference type="Proteomes" id="UP000196475">
    <property type="component" value="Unassembled WGS sequence"/>
</dbReference>
<dbReference type="InterPro" id="IPR015868">
    <property type="entry name" value="Glutaminase"/>
</dbReference>
<proteinExistence type="inferred from homology"/>
<evidence type="ECO:0000256" key="5">
    <source>
        <dbReference type="ARBA" id="ARBA00049534"/>
    </source>
</evidence>
<dbReference type="InterPro" id="IPR012338">
    <property type="entry name" value="Beta-lactam/transpept-like"/>
</dbReference>
<dbReference type="Pfam" id="PF04960">
    <property type="entry name" value="Glutaminase"/>
    <property type="match status" value="1"/>
</dbReference>
<dbReference type="AlphaFoldDB" id="A0A1Y3PDY6"/>
<keyword evidence="4 6" id="KW-0378">Hydrolase</keyword>
<reference evidence="8" key="1">
    <citation type="submission" date="2016-06" db="EMBL/GenBank/DDBJ databases">
        <authorList>
            <person name="Nascimento L."/>
            <person name="Pereira R.V."/>
            <person name="Martins L.F."/>
            <person name="Quaggio R.B."/>
            <person name="Silva A.M."/>
            <person name="Setubal J.C."/>
        </authorList>
    </citation>
    <scope>NUCLEOTIDE SEQUENCE [LARGE SCALE GENOMIC DNA]</scope>
</reference>
<dbReference type="PANTHER" id="PTHR12544">
    <property type="entry name" value="GLUTAMINASE"/>
    <property type="match status" value="1"/>
</dbReference>
<dbReference type="EMBL" id="LZRT01000101">
    <property type="protein sequence ID" value="OUM85523.1"/>
    <property type="molecule type" value="Genomic_DNA"/>
</dbReference>
<evidence type="ECO:0000256" key="6">
    <source>
        <dbReference type="HAMAP-Rule" id="MF_00313"/>
    </source>
</evidence>
<feature type="binding site" evidence="6">
    <location>
        <position position="270"/>
    </location>
    <ligand>
        <name>substrate</name>
    </ligand>
</feature>
<dbReference type="GO" id="GO:0004359">
    <property type="term" value="F:glutaminase activity"/>
    <property type="evidence" value="ECO:0007669"/>
    <property type="project" value="UniProtKB-UniRule"/>
</dbReference>